<keyword evidence="4" id="KW-1185">Reference proteome</keyword>
<evidence type="ECO:0000313" key="3">
    <source>
        <dbReference type="EMBL" id="KAK7000748.1"/>
    </source>
</evidence>
<evidence type="ECO:0000313" key="4">
    <source>
        <dbReference type="Proteomes" id="UP001362999"/>
    </source>
</evidence>
<name>A0AAW0A3Q8_9AGAR</name>
<protein>
    <submittedName>
        <fullName evidence="2">Uncharacterized protein</fullName>
    </submittedName>
</protein>
<reference evidence="2 4" key="1">
    <citation type="journal article" date="2024" name="J Genomics">
        <title>Draft genome sequencing and assembly of Favolaschia claudopus CIRM-BRFM 2984 isolated from oak limbs.</title>
        <authorList>
            <person name="Navarro D."/>
            <person name="Drula E."/>
            <person name="Chaduli D."/>
            <person name="Cazenave R."/>
            <person name="Ahrendt S."/>
            <person name="Wang J."/>
            <person name="Lipzen A."/>
            <person name="Daum C."/>
            <person name="Barry K."/>
            <person name="Grigoriev I.V."/>
            <person name="Favel A."/>
            <person name="Rosso M.N."/>
            <person name="Martin F."/>
        </authorList>
    </citation>
    <scope>NUCLEOTIDE SEQUENCE [LARGE SCALE GENOMIC DNA]</scope>
    <source>
        <strain evidence="2 4">CIRM-BRFM 2984</strain>
    </source>
</reference>
<organism evidence="2 4">
    <name type="scientific">Favolaschia claudopus</name>
    <dbReference type="NCBI Taxonomy" id="2862362"/>
    <lineage>
        <taxon>Eukaryota</taxon>
        <taxon>Fungi</taxon>
        <taxon>Dikarya</taxon>
        <taxon>Basidiomycota</taxon>
        <taxon>Agaricomycotina</taxon>
        <taxon>Agaricomycetes</taxon>
        <taxon>Agaricomycetidae</taxon>
        <taxon>Agaricales</taxon>
        <taxon>Marasmiineae</taxon>
        <taxon>Mycenaceae</taxon>
        <taxon>Favolaschia</taxon>
    </lineage>
</organism>
<dbReference type="EMBL" id="JAWWNJ010000087">
    <property type="protein sequence ID" value="KAK7000739.1"/>
    <property type="molecule type" value="Genomic_DNA"/>
</dbReference>
<comment type="caution">
    <text evidence="2">The sequence shown here is derived from an EMBL/GenBank/DDBJ whole genome shotgun (WGS) entry which is preliminary data.</text>
</comment>
<feature type="region of interest" description="Disordered" evidence="1">
    <location>
        <begin position="176"/>
        <end position="213"/>
    </location>
</feature>
<proteinExistence type="predicted"/>
<evidence type="ECO:0000256" key="1">
    <source>
        <dbReference type="SAM" id="MobiDB-lite"/>
    </source>
</evidence>
<dbReference type="EMBL" id="JAWWNJ010000087">
    <property type="protein sequence ID" value="KAK7000748.1"/>
    <property type="molecule type" value="Genomic_DNA"/>
</dbReference>
<dbReference type="Proteomes" id="UP001362999">
    <property type="component" value="Unassembled WGS sequence"/>
</dbReference>
<dbReference type="AlphaFoldDB" id="A0AAW0A3Q8"/>
<gene>
    <name evidence="2" type="ORF">R3P38DRAFT_2797042</name>
    <name evidence="3" type="ORF">R3P38DRAFT_2797050</name>
</gene>
<accession>A0AAW0A3Q8</accession>
<sequence length="213" mass="23249">MLLTKKAVRGRNAKWTLKDLPPGTAEEFTAEVVPLVREKADAHIIDRVYGKDKHEVKKDGAWAVLEDGEEKGEAEMHEETTPTEDASILVRRGIIPDGGVTPASGATAALKFDFSTLEGISEFVLALAPHESGTMAFQRKQWVKARIKSSARPTVLAHRILQYVVPHPLPRSLYFSGDNRGDYAPPNAQHDGASRRAPEAGDDDVSDTVVVSD</sequence>
<evidence type="ECO:0000313" key="2">
    <source>
        <dbReference type="EMBL" id="KAK7000739.1"/>
    </source>
</evidence>